<keyword evidence="4" id="KW-1185">Reference proteome</keyword>
<gene>
    <name evidence="3" type="ORF">ACFSR1_16135</name>
</gene>
<name>A0ABW5LHD1_9FLAO</name>
<sequence length="272" mass="31352">MIRLFLLTTLFIAGNISAQDFQGIATYQTNRKLDIQLDSTQVNSEMQKQIHEMMKKQFQKEYTLQFNKIESVYKEEERLGTPQPATGVRVMVAGSGASDILYKNNKEERFVAQRDMLGKLFLVKDSLTKLNWKLENETKKIGNYTCYKATAKRTEQRSRSVSFNNSEENQEVEEVEITITAWYTPEIPINNGPSVFWGLPGLIMEVNDGQQSMLCNKIVLNPKKKVEIIPPGKGKVVSETKFEEILQKKMKEMQDRRPQRDDGNSMQIRIRG</sequence>
<feature type="signal peptide" evidence="2">
    <location>
        <begin position="1"/>
        <end position="18"/>
    </location>
</feature>
<evidence type="ECO:0000256" key="1">
    <source>
        <dbReference type="SAM" id="MobiDB-lite"/>
    </source>
</evidence>
<dbReference type="Proteomes" id="UP001597319">
    <property type="component" value="Unassembled WGS sequence"/>
</dbReference>
<organism evidence="3 4">
    <name type="scientific">Aquimarina rubra</name>
    <dbReference type="NCBI Taxonomy" id="1920033"/>
    <lineage>
        <taxon>Bacteria</taxon>
        <taxon>Pseudomonadati</taxon>
        <taxon>Bacteroidota</taxon>
        <taxon>Flavobacteriia</taxon>
        <taxon>Flavobacteriales</taxon>
        <taxon>Flavobacteriaceae</taxon>
        <taxon>Aquimarina</taxon>
    </lineage>
</organism>
<dbReference type="EMBL" id="JBHULE010000019">
    <property type="protein sequence ID" value="MFD2564210.1"/>
    <property type="molecule type" value="Genomic_DNA"/>
</dbReference>
<evidence type="ECO:0000313" key="4">
    <source>
        <dbReference type="Proteomes" id="UP001597319"/>
    </source>
</evidence>
<evidence type="ECO:0000313" key="3">
    <source>
        <dbReference type="EMBL" id="MFD2564210.1"/>
    </source>
</evidence>
<dbReference type="InterPro" id="IPR005901">
    <property type="entry name" value="GLPGLI"/>
</dbReference>
<proteinExistence type="predicted"/>
<dbReference type="RefSeq" id="WP_378294053.1">
    <property type="nucleotide sequence ID" value="NZ_JBHULE010000019.1"/>
</dbReference>
<feature type="chain" id="PRO_5047384228" evidence="2">
    <location>
        <begin position="19"/>
        <end position="272"/>
    </location>
</feature>
<feature type="compositionally biased region" description="Basic and acidic residues" evidence="1">
    <location>
        <begin position="251"/>
        <end position="263"/>
    </location>
</feature>
<keyword evidence="2" id="KW-0732">Signal</keyword>
<reference evidence="4" key="1">
    <citation type="journal article" date="2019" name="Int. J. Syst. Evol. Microbiol.">
        <title>The Global Catalogue of Microorganisms (GCM) 10K type strain sequencing project: providing services to taxonomists for standard genome sequencing and annotation.</title>
        <authorList>
            <consortium name="The Broad Institute Genomics Platform"/>
            <consortium name="The Broad Institute Genome Sequencing Center for Infectious Disease"/>
            <person name="Wu L."/>
            <person name="Ma J."/>
        </authorList>
    </citation>
    <scope>NUCLEOTIDE SEQUENCE [LARGE SCALE GENOMIC DNA]</scope>
    <source>
        <strain evidence="4">KCTC 52274</strain>
    </source>
</reference>
<comment type="caution">
    <text evidence="3">The sequence shown here is derived from an EMBL/GenBank/DDBJ whole genome shotgun (WGS) entry which is preliminary data.</text>
</comment>
<feature type="region of interest" description="Disordered" evidence="1">
    <location>
        <begin position="251"/>
        <end position="272"/>
    </location>
</feature>
<protein>
    <submittedName>
        <fullName evidence="3">GLPGLI family protein</fullName>
    </submittedName>
</protein>
<evidence type="ECO:0000256" key="2">
    <source>
        <dbReference type="SAM" id="SignalP"/>
    </source>
</evidence>
<dbReference type="Pfam" id="PF09697">
    <property type="entry name" value="Porph_ging"/>
    <property type="match status" value="1"/>
</dbReference>
<dbReference type="NCBIfam" id="TIGR01200">
    <property type="entry name" value="GLPGLI"/>
    <property type="match status" value="1"/>
</dbReference>
<accession>A0ABW5LHD1</accession>